<evidence type="ECO:0000313" key="2">
    <source>
        <dbReference type="EMBL" id="MCL6728697.1"/>
    </source>
</evidence>
<sequence length="148" mass="16186">MQQAVSARTPAHLWIVGILSLLWNAFGAYDYLMTRFRNMDYLSSMGDPNAMLAYIDGMPLYAQVGWGLGVWGSVLGSILLLARSRYAVHAFAVALIGAILSLGTQYLGPPPPPEMTAGALKYVPLVIIAVCALLLWYAWRQENAGLLR</sequence>
<reference evidence="2" key="1">
    <citation type="submission" date="2022-05" db="EMBL/GenBank/DDBJ databases">
        <authorList>
            <person name="Jo J.-H."/>
            <person name="Im W.-T."/>
        </authorList>
    </citation>
    <scope>NUCLEOTIDE SEQUENCE</scope>
    <source>
        <strain evidence="2">SE220</strain>
    </source>
</reference>
<evidence type="ECO:0000256" key="1">
    <source>
        <dbReference type="SAM" id="Phobius"/>
    </source>
</evidence>
<feature type="transmembrane region" description="Helical" evidence="1">
    <location>
        <begin position="119"/>
        <end position="139"/>
    </location>
</feature>
<dbReference type="Proteomes" id="UP001165342">
    <property type="component" value="Unassembled WGS sequence"/>
</dbReference>
<comment type="caution">
    <text evidence="2">The sequence shown here is derived from an EMBL/GenBank/DDBJ whole genome shotgun (WGS) entry which is preliminary data.</text>
</comment>
<feature type="transmembrane region" description="Helical" evidence="1">
    <location>
        <begin position="12"/>
        <end position="32"/>
    </location>
</feature>
<proteinExistence type="predicted"/>
<feature type="transmembrane region" description="Helical" evidence="1">
    <location>
        <begin position="60"/>
        <end position="81"/>
    </location>
</feature>
<dbReference type="EMBL" id="JAMGBE010000001">
    <property type="protein sequence ID" value="MCL6728697.1"/>
    <property type="molecule type" value="Genomic_DNA"/>
</dbReference>
<accession>A0ABT0RYQ6</accession>
<name>A0ABT0RYQ6_9SPHN</name>
<evidence type="ECO:0000313" key="3">
    <source>
        <dbReference type="Proteomes" id="UP001165342"/>
    </source>
</evidence>
<keyword evidence="1" id="KW-0472">Membrane</keyword>
<keyword evidence="1" id="KW-1133">Transmembrane helix</keyword>
<protein>
    <recommendedName>
        <fullName evidence="4">Sugar transporter</fullName>
    </recommendedName>
</protein>
<gene>
    <name evidence="2" type="ORF">LZ538_01335</name>
</gene>
<evidence type="ECO:0008006" key="4">
    <source>
        <dbReference type="Google" id="ProtNLM"/>
    </source>
</evidence>
<keyword evidence="1" id="KW-0812">Transmembrane</keyword>
<organism evidence="2 3">
    <name type="scientific">Sphingomonas hankyongi</name>
    <dbReference type="NCBI Taxonomy" id="2908209"/>
    <lineage>
        <taxon>Bacteria</taxon>
        <taxon>Pseudomonadati</taxon>
        <taxon>Pseudomonadota</taxon>
        <taxon>Alphaproteobacteria</taxon>
        <taxon>Sphingomonadales</taxon>
        <taxon>Sphingomonadaceae</taxon>
        <taxon>Sphingomonas</taxon>
    </lineage>
</organism>
<feature type="transmembrane region" description="Helical" evidence="1">
    <location>
        <begin position="88"/>
        <end position="107"/>
    </location>
</feature>
<dbReference type="RefSeq" id="WP_249830201.1">
    <property type="nucleotide sequence ID" value="NZ_JAMGBE010000001.1"/>
</dbReference>
<keyword evidence="3" id="KW-1185">Reference proteome</keyword>